<reference evidence="2 3" key="2">
    <citation type="submission" date="2018-11" db="EMBL/GenBank/DDBJ databases">
        <authorList>
            <consortium name="Pathogen Informatics"/>
        </authorList>
    </citation>
    <scope>NUCLEOTIDE SEQUENCE [LARGE SCALE GENOMIC DNA]</scope>
</reference>
<sequence length="69" mass="7875">MTSLVHHDDMTVAHRAAKCIALLHFALRKYREVREFAQAYMYWTLLANGTDEKDSSDEDANGISEIGEM</sequence>
<evidence type="ECO:0000313" key="3">
    <source>
        <dbReference type="Proteomes" id="UP000271098"/>
    </source>
</evidence>
<keyword evidence="3" id="KW-1185">Reference proteome</keyword>
<protein>
    <submittedName>
        <fullName evidence="4">N-terminal acetyltransferase A complex auxiliary subunit NAA15-like</fullName>
    </submittedName>
</protein>
<name>A0A183E0S2_9BILA</name>
<dbReference type="EMBL" id="UYRT01081406">
    <property type="protein sequence ID" value="VDN24371.1"/>
    <property type="molecule type" value="Genomic_DNA"/>
</dbReference>
<feature type="region of interest" description="Disordered" evidence="1">
    <location>
        <begin position="50"/>
        <end position="69"/>
    </location>
</feature>
<reference evidence="4" key="1">
    <citation type="submission" date="2016-06" db="UniProtKB">
        <authorList>
            <consortium name="WormBaseParasite"/>
        </authorList>
    </citation>
    <scope>IDENTIFICATION</scope>
</reference>
<dbReference type="AlphaFoldDB" id="A0A183E0S2"/>
<dbReference type="Proteomes" id="UP000271098">
    <property type="component" value="Unassembled WGS sequence"/>
</dbReference>
<gene>
    <name evidence="2" type="ORF">GPUH_LOCUS14562</name>
</gene>
<evidence type="ECO:0000313" key="2">
    <source>
        <dbReference type="EMBL" id="VDN24371.1"/>
    </source>
</evidence>
<evidence type="ECO:0000313" key="4">
    <source>
        <dbReference type="WBParaSite" id="GPUH_0001458201-mRNA-1"/>
    </source>
</evidence>
<dbReference type="WBParaSite" id="GPUH_0001458201-mRNA-1">
    <property type="protein sequence ID" value="GPUH_0001458201-mRNA-1"/>
    <property type="gene ID" value="GPUH_0001458201"/>
</dbReference>
<proteinExistence type="predicted"/>
<organism evidence="4">
    <name type="scientific">Gongylonema pulchrum</name>
    <dbReference type="NCBI Taxonomy" id="637853"/>
    <lineage>
        <taxon>Eukaryota</taxon>
        <taxon>Metazoa</taxon>
        <taxon>Ecdysozoa</taxon>
        <taxon>Nematoda</taxon>
        <taxon>Chromadorea</taxon>
        <taxon>Rhabditida</taxon>
        <taxon>Spirurina</taxon>
        <taxon>Spiruromorpha</taxon>
        <taxon>Spiruroidea</taxon>
        <taxon>Gongylonematidae</taxon>
        <taxon>Gongylonema</taxon>
    </lineage>
</organism>
<evidence type="ECO:0000256" key="1">
    <source>
        <dbReference type="SAM" id="MobiDB-lite"/>
    </source>
</evidence>
<accession>A0A183E0S2</accession>